<name>A0AAV7KV17_PLEWA</name>
<accession>A0AAV7KV17</accession>
<organism evidence="1 2">
    <name type="scientific">Pleurodeles waltl</name>
    <name type="common">Iberian ribbed newt</name>
    <dbReference type="NCBI Taxonomy" id="8319"/>
    <lineage>
        <taxon>Eukaryota</taxon>
        <taxon>Metazoa</taxon>
        <taxon>Chordata</taxon>
        <taxon>Craniata</taxon>
        <taxon>Vertebrata</taxon>
        <taxon>Euteleostomi</taxon>
        <taxon>Amphibia</taxon>
        <taxon>Batrachia</taxon>
        <taxon>Caudata</taxon>
        <taxon>Salamandroidea</taxon>
        <taxon>Salamandridae</taxon>
        <taxon>Pleurodelinae</taxon>
        <taxon>Pleurodeles</taxon>
    </lineage>
</organism>
<dbReference type="EMBL" id="JANPWB010000016">
    <property type="protein sequence ID" value="KAJ1083100.1"/>
    <property type="molecule type" value="Genomic_DNA"/>
</dbReference>
<proteinExistence type="predicted"/>
<protein>
    <submittedName>
        <fullName evidence="1">Uncharacterized protein</fullName>
    </submittedName>
</protein>
<keyword evidence="2" id="KW-1185">Reference proteome</keyword>
<gene>
    <name evidence="1" type="ORF">NDU88_003260</name>
</gene>
<comment type="caution">
    <text evidence="1">The sequence shown here is derived from an EMBL/GenBank/DDBJ whole genome shotgun (WGS) entry which is preliminary data.</text>
</comment>
<dbReference type="Proteomes" id="UP001066276">
    <property type="component" value="Chromosome 12"/>
</dbReference>
<evidence type="ECO:0000313" key="2">
    <source>
        <dbReference type="Proteomes" id="UP001066276"/>
    </source>
</evidence>
<evidence type="ECO:0000313" key="1">
    <source>
        <dbReference type="EMBL" id="KAJ1083100.1"/>
    </source>
</evidence>
<sequence>MPAVLVAPSLRVNSPQVRSSADGAWDVESHQAEQGRRNNWSAMRGVLVAPVLRVNSPQVRSSADGA</sequence>
<reference evidence="1" key="1">
    <citation type="journal article" date="2022" name="bioRxiv">
        <title>Sequencing and chromosome-scale assembly of the giantPleurodeles waltlgenome.</title>
        <authorList>
            <person name="Brown T."/>
            <person name="Elewa A."/>
            <person name="Iarovenko S."/>
            <person name="Subramanian E."/>
            <person name="Araus A.J."/>
            <person name="Petzold A."/>
            <person name="Susuki M."/>
            <person name="Suzuki K.-i.T."/>
            <person name="Hayashi T."/>
            <person name="Toyoda A."/>
            <person name="Oliveira C."/>
            <person name="Osipova E."/>
            <person name="Leigh N.D."/>
            <person name="Simon A."/>
            <person name="Yun M.H."/>
        </authorList>
    </citation>
    <scope>NUCLEOTIDE SEQUENCE</scope>
    <source>
        <strain evidence="1">20211129_DDA</strain>
        <tissue evidence="1">Liver</tissue>
    </source>
</reference>
<dbReference type="AlphaFoldDB" id="A0AAV7KV17"/>